<sequence>MQVSQDRNDQLLSSFDIQQVYASAFERYPDAVFILDMHGHCRQCNKKACSLLGFDADVYLGSRMSDLTHDADNALFSSTFQNALAGKTQEVEVSMLHQEGHMIDTQVTFVPASVSNVEYVNGVVRDMTDERKAQAKFRQSEDRLKRSQEIAQIGDWEIDLDTNMVACSEKMRQIYGLSEHTVPLERVLQRVHPDDLSIVTDSIQRAIEEVPTVRNAQYRVVHVDGTIRHVHVYGAVTQHSAAKSHKLIGTAQDITQRIHTEEALRKSDKLAIVGQLAAGIAHEIRNPLTVLKGLLHLLESDTLDRHQYAQYRPLIWESLNQIEFTTGEMLVLAKPQPKVCSTQNVIRIVQEVAALLHAEALLHNVQLLYMPTTDDLPIQCNEIQIKQVCTNIIKNALEAMPTGGTLKISVQRQDNRVSIAFVDNGHGIPRKRMMKLGEPFYTTKEKGSGLGLTISNKILSDHGGSMRIDSEVKKGTKVTIELPLHLANAHSEH</sequence>
<feature type="domain" description="PAS" evidence="10">
    <location>
        <begin position="17"/>
        <end position="87"/>
    </location>
</feature>
<evidence type="ECO:0000256" key="2">
    <source>
        <dbReference type="ARBA" id="ARBA00012438"/>
    </source>
</evidence>
<dbReference type="SUPFAM" id="SSF55785">
    <property type="entry name" value="PYP-like sensor domain (PAS domain)"/>
    <property type="match status" value="2"/>
</dbReference>
<dbReference type="InterPro" id="IPR000014">
    <property type="entry name" value="PAS"/>
</dbReference>
<dbReference type="CDD" id="cd00082">
    <property type="entry name" value="HisKA"/>
    <property type="match status" value="1"/>
</dbReference>
<dbReference type="Pfam" id="PF00512">
    <property type="entry name" value="HisKA"/>
    <property type="match status" value="1"/>
</dbReference>
<dbReference type="PROSITE" id="PS50112">
    <property type="entry name" value="PAS"/>
    <property type="match status" value="2"/>
</dbReference>
<dbReference type="Gene3D" id="2.10.70.100">
    <property type="match status" value="1"/>
</dbReference>
<dbReference type="InterPro" id="IPR001610">
    <property type="entry name" value="PAC"/>
</dbReference>
<dbReference type="PANTHER" id="PTHR43065">
    <property type="entry name" value="SENSOR HISTIDINE KINASE"/>
    <property type="match status" value="1"/>
</dbReference>
<evidence type="ECO:0000256" key="5">
    <source>
        <dbReference type="ARBA" id="ARBA00022741"/>
    </source>
</evidence>
<dbReference type="SUPFAM" id="SSF47384">
    <property type="entry name" value="Homodimeric domain of signal transducing histidine kinase"/>
    <property type="match status" value="1"/>
</dbReference>
<dbReference type="Gene3D" id="1.10.287.130">
    <property type="match status" value="1"/>
</dbReference>
<dbReference type="EMBL" id="JBDXSU010000010">
    <property type="protein sequence ID" value="MFB5191286.1"/>
    <property type="molecule type" value="Genomic_DNA"/>
</dbReference>
<evidence type="ECO:0000259" key="10">
    <source>
        <dbReference type="PROSITE" id="PS50112"/>
    </source>
</evidence>
<comment type="catalytic activity">
    <reaction evidence="1">
        <text>ATP + protein L-histidine = ADP + protein N-phospho-L-histidine.</text>
        <dbReference type="EC" id="2.7.13.3"/>
    </reaction>
</comment>
<dbReference type="CDD" id="cd00075">
    <property type="entry name" value="HATPase"/>
    <property type="match status" value="1"/>
</dbReference>
<dbReference type="EC" id="2.7.13.3" evidence="2"/>
<dbReference type="SUPFAM" id="SSF55874">
    <property type="entry name" value="ATPase domain of HSP90 chaperone/DNA topoisomerase II/histidine kinase"/>
    <property type="match status" value="1"/>
</dbReference>
<evidence type="ECO:0000259" key="11">
    <source>
        <dbReference type="PROSITE" id="PS50113"/>
    </source>
</evidence>
<dbReference type="InterPro" id="IPR036097">
    <property type="entry name" value="HisK_dim/P_sf"/>
</dbReference>
<keyword evidence="4" id="KW-0808">Transferase</keyword>
<name>A0ABV5AG98_9BACL</name>
<dbReference type="InterPro" id="IPR036890">
    <property type="entry name" value="HATPase_C_sf"/>
</dbReference>
<dbReference type="SMART" id="SM00388">
    <property type="entry name" value="HisKA"/>
    <property type="match status" value="1"/>
</dbReference>
<keyword evidence="6" id="KW-0418">Kinase</keyword>
<dbReference type="Pfam" id="PF08448">
    <property type="entry name" value="PAS_4"/>
    <property type="match status" value="1"/>
</dbReference>
<evidence type="ECO:0000256" key="1">
    <source>
        <dbReference type="ARBA" id="ARBA00000085"/>
    </source>
</evidence>
<dbReference type="PRINTS" id="PR00344">
    <property type="entry name" value="BCTRLSENSOR"/>
</dbReference>
<reference evidence="12 13" key="1">
    <citation type="journal article" date="2024" name="Int. J. Mol. Sci.">
        <title>Exploration of Alicyclobacillus spp. Genome in Search of Antibiotic Resistance.</title>
        <authorList>
            <person name="Bucka-Kolendo J."/>
            <person name="Kiousi D.E."/>
            <person name="Dekowska A."/>
            <person name="Mikolajczuk-Szczyrba A."/>
            <person name="Karadedos D.M."/>
            <person name="Michael P."/>
            <person name="Galanis A."/>
            <person name="Sokolowska B."/>
        </authorList>
    </citation>
    <scope>NUCLEOTIDE SEQUENCE [LARGE SCALE GENOMIC DNA]</scope>
    <source>
        <strain evidence="12 13">KKP 3000</strain>
    </source>
</reference>
<dbReference type="InterPro" id="IPR000700">
    <property type="entry name" value="PAS-assoc_C"/>
</dbReference>
<dbReference type="Gene3D" id="3.30.565.10">
    <property type="entry name" value="Histidine kinase-like ATPase, C-terminal domain"/>
    <property type="match status" value="1"/>
</dbReference>
<dbReference type="InterPro" id="IPR003594">
    <property type="entry name" value="HATPase_dom"/>
</dbReference>
<gene>
    <name evidence="12" type="ORF">KKP3000_000057</name>
</gene>
<dbReference type="PROSITE" id="PS50109">
    <property type="entry name" value="HIS_KIN"/>
    <property type="match status" value="1"/>
</dbReference>
<evidence type="ECO:0000313" key="13">
    <source>
        <dbReference type="Proteomes" id="UP001579974"/>
    </source>
</evidence>
<feature type="domain" description="PAC" evidence="11">
    <location>
        <begin position="89"/>
        <end position="139"/>
    </location>
</feature>
<keyword evidence="8" id="KW-0902">Two-component regulatory system</keyword>
<dbReference type="InterPro" id="IPR003661">
    <property type="entry name" value="HisK_dim/P_dom"/>
</dbReference>
<feature type="domain" description="PAC" evidence="11">
    <location>
        <begin position="214"/>
        <end position="266"/>
    </location>
</feature>
<dbReference type="SMART" id="SM00091">
    <property type="entry name" value="PAS"/>
    <property type="match status" value="2"/>
</dbReference>
<feature type="domain" description="PAS" evidence="10">
    <location>
        <begin position="140"/>
        <end position="210"/>
    </location>
</feature>
<evidence type="ECO:0000256" key="6">
    <source>
        <dbReference type="ARBA" id="ARBA00022777"/>
    </source>
</evidence>
<dbReference type="PROSITE" id="PS50113">
    <property type="entry name" value="PAC"/>
    <property type="match status" value="2"/>
</dbReference>
<evidence type="ECO:0000313" key="12">
    <source>
        <dbReference type="EMBL" id="MFB5191286.1"/>
    </source>
</evidence>
<keyword evidence="5" id="KW-0547">Nucleotide-binding</keyword>
<dbReference type="PANTHER" id="PTHR43065:SF34">
    <property type="entry name" value="SPORULATION KINASE A"/>
    <property type="match status" value="1"/>
</dbReference>
<dbReference type="InterPro" id="IPR013656">
    <property type="entry name" value="PAS_4"/>
</dbReference>
<feature type="domain" description="Histidine kinase" evidence="9">
    <location>
        <begin position="279"/>
        <end position="486"/>
    </location>
</feature>
<dbReference type="SMART" id="SM00387">
    <property type="entry name" value="HATPase_c"/>
    <property type="match status" value="1"/>
</dbReference>
<evidence type="ECO:0000259" key="9">
    <source>
        <dbReference type="PROSITE" id="PS50109"/>
    </source>
</evidence>
<organism evidence="12 13">
    <name type="scientific">Alicyclobacillus fastidiosus</name>
    <dbReference type="NCBI Taxonomy" id="392011"/>
    <lineage>
        <taxon>Bacteria</taxon>
        <taxon>Bacillati</taxon>
        <taxon>Bacillota</taxon>
        <taxon>Bacilli</taxon>
        <taxon>Bacillales</taxon>
        <taxon>Alicyclobacillaceae</taxon>
        <taxon>Alicyclobacillus</taxon>
    </lineage>
</organism>
<dbReference type="SMART" id="SM00086">
    <property type="entry name" value="PAC"/>
    <property type="match status" value="2"/>
</dbReference>
<dbReference type="RefSeq" id="WP_275473901.1">
    <property type="nucleotide sequence ID" value="NZ_CP162940.1"/>
</dbReference>
<keyword evidence="3" id="KW-0597">Phosphoprotein</keyword>
<protein>
    <recommendedName>
        <fullName evidence="2">histidine kinase</fullName>
        <ecNumber evidence="2">2.7.13.3</ecNumber>
    </recommendedName>
</protein>
<keyword evidence="13" id="KW-1185">Reference proteome</keyword>
<evidence type="ECO:0000256" key="3">
    <source>
        <dbReference type="ARBA" id="ARBA00022553"/>
    </source>
</evidence>
<dbReference type="Pfam" id="PF08447">
    <property type="entry name" value="PAS_3"/>
    <property type="match status" value="1"/>
</dbReference>
<dbReference type="CDD" id="cd00130">
    <property type="entry name" value="PAS"/>
    <property type="match status" value="2"/>
</dbReference>
<dbReference type="Proteomes" id="UP001579974">
    <property type="component" value="Unassembled WGS sequence"/>
</dbReference>
<evidence type="ECO:0000256" key="7">
    <source>
        <dbReference type="ARBA" id="ARBA00022840"/>
    </source>
</evidence>
<dbReference type="InterPro" id="IPR035965">
    <property type="entry name" value="PAS-like_dom_sf"/>
</dbReference>
<accession>A0ABV5AG98</accession>
<dbReference type="Gene3D" id="3.30.450.20">
    <property type="entry name" value="PAS domain"/>
    <property type="match status" value="2"/>
</dbReference>
<keyword evidence="7" id="KW-0067">ATP-binding</keyword>
<comment type="caution">
    <text evidence="12">The sequence shown here is derived from an EMBL/GenBank/DDBJ whole genome shotgun (WGS) entry which is preliminary data.</text>
</comment>
<evidence type="ECO:0000256" key="8">
    <source>
        <dbReference type="ARBA" id="ARBA00023012"/>
    </source>
</evidence>
<dbReference type="InterPro" id="IPR005467">
    <property type="entry name" value="His_kinase_dom"/>
</dbReference>
<dbReference type="Pfam" id="PF02518">
    <property type="entry name" value="HATPase_c"/>
    <property type="match status" value="1"/>
</dbReference>
<proteinExistence type="predicted"/>
<dbReference type="InterPro" id="IPR013655">
    <property type="entry name" value="PAS_fold_3"/>
</dbReference>
<dbReference type="NCBIfam" id="TIGR00229">
    <property type="entry name" value="sensory_box"/>
    <property type="match status" value="2"/>
</dbReference>
<dbReference type="InterPro" id="IPR004358">
    <property type="entry name" value="Sig_transdc_His_kin-like_C"/>
</dbReference>
<evidence type="ECO:0000256" key="4">
    <source>
        <dbReference type="ARBA" id="ARBA00022679"/>
    </source>
</evidence>